<keyword evidence="10" id="KW-0407">Ion channel</keyword>
<reference evidence="12" key="1">
    <citation type="submission" date="2017-08" db="EMBL/GenBank/DDBJ databases">
        <authorList>
            <person name="Polle J.E."/>
            <person name="Barry K."/>
            <person name="Cushman J."/>
            <person name="Schmutz J."/>
            <person name="Tran D."/>
            <person name="Hathwaick L.T."/>
            <person name="Yim W.C."/>
            <person name="Jenkins J."/>
            <person name="Mckie-Krisberg Z.M."/>
            <person name="Prochnik S."/>
            <person name="Lindquist E."/>
            <person name="Dockter R.B."/>
            <person name="Adam C."/>
            <person name="Molina H."/>
            <person name="Bunkerborg J."/>
            <person name="Jin E."/>
            <person name="Buchheim M."/>
            <person name="Magnuson J."/>
        </authorList>
    </citation>
    <scope>NUCLEOTIDE SEQUENCE</scope>
    <source>
        <strain evidence="12">CCAP 19/18</strain>
    </source>
</reference>
<evidence type="ECO:0000256" key="9">
    <source>
        <dbReference type="ARBA" id="ARBA00023136"/>
    </source>
</evidence>
<keyword evidence="13" id="KW-1185">Reference proteome</keyword>
<evidence type="ECO:0000256" key="5">
    <source>
        <dbReference type="ARBA" id="ARBA00022826"/>
    </source>
</evidence>
<evidence type="ECO:0000256" key="1">
    <source>
        <dbReference type="ARBA" id="ARBA00004141"/>
    </source>
</evidence>
<keyword evidence="4" id="KW-0812">Transmembrane</keyword>
<evidence type="ECO:0000256" key="3">
    <source>
        <dbReference type="ARBA" id="ARBA00022538"/>
    </source>
</evidence>
<dbReference type="PANTHER" id="PTHR10027:SF10">
    <property type="entry name" value="SLOWPOKE 2, ISOFORM D"/>
    <property type="match status" value="1"/>
</dbReference>
<evidence type="ECO:0000313" key="12">
    <source>
        <dbReference type="EMBL" id="KAF5829917.1"/>
    </source>
</evidence>
<keyword evidence="8" id="KW-0406">Ion transport</keyword>
<keyword evidence="5" id="KW-0631">Potassium channel</keyword>
<accession>A0ABQ7G5R4</accession>
<feature type="compositionally biased region" description="Polar residues" evidence="11">
    <location>
        <begin position="10"/>
        <end position="19"/>
    </location>
</feature>
<evidence type="ECO:0000256" key="4">
    <source>
        <dbReference type="ARBA" id="ARBA00022692"/>
    </source>
</evidence>
<evidence type="ECO:0000256" key="10">
    <source>
        <dbReference type="ARBA" id="ARBA00023303"/>
    </source>
</evidence>
<feature type="region of interest" description="Disordered" evidence="11">
    <location>
        <begin position="1"/>
        <end position="64"/>
    </location>
</feature>
<dbReference type="PANTHER" id="PTHR10027">
    <property type="entry name" value="CALCIUM-ACTIVATED POTASSIUM CHANNEL ALPHA CHAIN"/>
    <property type="match status" value="1"/>
</dbReference>
<proteinExistence type="predicted"/>
<comment type="caution">
    <text evidence="12">The sequence shown here is derived from an EMBL/GenBank/DDBJ whole genome shotgun (WGS) entry which is preliminary data.</text>
</comment>
<keyword evidence="3" id="KW-0633">Potassium transport</keyword>
<evidence type="ECO:0000313" key="13">
    <source>
        <dbReference type="Proteomes" id="UP000815325"/>
    </source>
</evidence>
<keyword evidence="7" id="KW-1133">Transmembrane helix</keyword>
<evidence type="ECO:0000256" key="11">
    <source>
        <dbReference type="SAM" id="MobiDB-lite"/>
    </source>
</evidence>
<dbReference type="InterPro" id="IPR047871">
    <property type="entry name" value="K_chnl_Slo-like"/>
</dbReference>
<evidence type="ECO:0000256" key="6">
    <source>
        <dbReference type="ARBA" id="ARBA00022958"/>
    </source>
</evidence>
<gene>
    <name evidence="12" type="ORF">DUNSADRAFT_15317</name>
</gene>
<organism evidence="12 13">
    <name type="scientific">Dunaliella salina</name>
    <name type="common">Green alga</name>
    <name type="synonym">Protococcus salinus</name>
    <dbReference type="NCBI Taxonomy" id="3046"/>
    <lineage>
        <taxon>Eukaryota</taxon>
        <taxon>Viridiplantae</taxon>
        <taxon>Chlorophyta</taxon>
        <taxon>core chlorophytes</taxon>
        <taxon>Chlorophyceae</taxon>
        <taxon>CS clade</taxon>
        <taxon>Chlamydomonadales</taxon>
        <taxon>Dunaliellaceae</taxon>
        <taxon>Dunaliella</taxon>
    </lineage>
</organism>
<evidence type="ECO:0000256" key="2">
    <source>
        <dbReference type="ARBA" id="ARBA00022448"/>
    </source>
</evidence>
<protein>
    <submittedName>
        <fullName evidence="12">Uncharacterized protein</fullName>
    </submittedName>
</protein>
<evidence type="ECO:0000256" key="7">
    <source>
        <dbReference type="ARBA" id="ARBA00022989"/>
    </source>
</evidence>
<evidence type="ECO:0000256" key="8">
    <source>
        <dbReference type="ARBA" id="ARBA00023065"/>
    </source>
</evidence>
<dbReference type="EMBL" id="MU070100">
    <property type="protein sequence ID" value="KAF5829917.1"/>
    <property type="molecule type" value="Genomic_DNA"/>
</dbReference>
<feature type="compositionally biased region" description="Low complexity" evidence="11">
    <location>
        <begin position="27"/>
        <end position="38"/>
    </location>
</feature>
<comment type="subcellular location">
    <subcellularLocation>
        <location evidence="1">Membrane</location>
        <topology evidence="1">Multi-pass membrane protein</topology>
    </subcellularLocation>
</comment>
<keyword evidence="9" id="KW-0472">Membrane</keyword>
<keyword evidence="2" id="KW-0813">Transport</keyword>
<keyword evidence="6" id="KW-0630">Potassium</keyword>
<name>A0ABQ7G5R4_DUNSA</name>
<dbReference type="Proteomes" id="UP000815325">
    <property type="component" value="Unassembled WGS sequence"/>
</dbReference>
<feature type="region of interest" description="Disordered" evidence="11">
    <location>
        <begin position="166"/>
        <end position="186"/>
    </location>
</feature>
<sequence>MSTEKGMLNHKSSMDSGPSSARPPGMPSSSTPCEPSSSKGPKHASEMRMKRRHRHEKVLRPSLKSTVLPKHLPSKLKSLTPRQQLNQKVEEYVRQLLADIPSLAPALATGHIYTASTVDKLFCMILFSPLLIQILTKMLGVWDCEEVDERDVDILPSAISLMTKGSQAANQGQAGSGPGQDQLLQQDNLGQPETWGDLFLAWAPRKLLPIGLYRRDPHTQFPYVYTSPTKATILRNTDMVYVLASSFDLP</sequence>